<dbReference type="OrthoDB" id="2013972at2759"/>
<name>A0A2B7WSF8_9EURO</name>
<feature type="compositionally biased region" description="Low complexity" evidence="1">
    <location>
        <begin position="20"/>
        <end position="31"/>
    </location>
</feature>
<sequence>MASELPSRGPVTAKPEQIVSSDTTSSDASQQPRGDRIQHHYYQPIGVDEEYENDTESTLGEEISAYSASLIPCVRSNTFTTITHLGIQIISDSFVRKHSYKGSEYLRPNDESDAARQNFWKPLFPRTFKEFLMLAVYVYNIAFEQSSETDYNRALAFGVLNSYIPADDHPSAQVLGVDMQPIQPTFVPPNVKFEIDDVEEEFTYTTSFDYIHCRYMSYSIKDWPRLVKQIYKYTPPRTATPAEFTDFDLTYRCDDGTLDGTTLQQWGADMPRAGYMIGRNPNPGKDLEKWVREAGFTNIVHKEYVLPLGPWAKDPHLKVLGAYNHMMVSQGAEAFSLRLFIKVLGWSIEEVQVLLAKVRKDLNNRGIHVYTTAHKVWGQKVGKGE</sequence>
<dbReference type="Pfam" id="PF13489">
    <property type="entry name" value="Methyltransf_23"/>
    <property type="match status" value="1"/>
</dbReference>
<keyword evidence="3" id="KW-1185">Reference proteome</keyword>
<dbReference type="STRING" id="1447875.A0A2B7WSF8"/>
<dbReference type="InterPro" id="IPR029063">
    <property type="entry name" value="SAM-dependent_MTases_sf"/>
</dbReference>
<reference evidence="2 3" key="1">
    <citation type="submission" date="2017-10" db="EMBL/GenBank/DDBJ databases">
        <title>Comparative genomics in systemic dimorphic fungi from Ajellomycetaceae.</title>
        <authorList>
            <person name="Munoz J.F."/>
            <person name="Mcewen J.G."/>
            <person name="Clay O.K."/>
            <person name="Cuomo C.A."/>
        </authorList>
    </citation>
    <scope>NUCLEOTIDE SEQUENCE [LARGE SCALE GENOMIC DNA]</scope>
    <source>
        <strain evidence="2 3">UAMH5409</strain>
    </source>
</reference>
<comment type="caution">
    <text evidence="2">The sequence shown here is derived from an EMBL/GenBank/DDBJ whole genome shotgun (WGS) entry which is preliminary data.</text>
</comment>
<evidence type="ECO:0000313" key="2">
    <source>
        <dbReference type="EMBL" id="PGG99508.1"/>
    </source>
</evidence>
<dbReference type="EMBL" id="PDNB01000202">
    <property type="protein sequence ID" value="PGG99508.1"/>
    <property type="molecule type" value="Genomic_DNA"/>
</dbReference>
<gene>
    <name evidence="2" type="ORF">AJ79_08510</name>
</gene>
<dbReference type="AlphaFoldDB" id="A0A2B7WSF8"/>
<accession>A0A2B7WSF8</accession>
<dbReference type="Proteomes" id="UP000223968">
    <property type="component" value="Unassembled WGS sequence"/>
</dbReference>
<protein>
    <recommendedName>
        <fullName evidence="4">Methyltransferase domain-containing protein</fullName>
    </recommendedName>
</protein>
<dbReference type="Gene3D" id="3.40.50.150">
    <property type="entry name" value="Vaccinia Virus protein VP39"/>
    <property type="match status" value="1"/>
</dbReference>
<evidence type="ECO:0000256" key="1">
    <source>
        <dbReference type="SAM" id="MobiDB-lite"/>
    </source>
</evidence>
<organism evidence="2 3">
    <name type="scientific">Helicocarpus griseus UAMH5409</name>
    <dbReference type="NCBI Taxonomy" id="1447875"/>
    <lineage>
        <taxon>Eukaryota</taxon>
        <taxon>Fungi</taxon>
        <taxon>Dikarya</taxon>
        <taxon>Ascomycota</taxon>
        <taxon>Pezizomycotina</taxon>
        <taxon>Eurotiomycetes</taxon>
        <taxon>Eurotiomycetidae</taxon>
        <taxon>Onygenales</taxon>
        <taxon>Ajellomycetaceae</taxon>
        <taxon>Helicocarpus</taxon>
    </lineage>
</organism>
<evidence type="ECO:0008006" key="4">
    <source>
        <dbReference type="Google" id="ProtNLM"/>
    </source>
</evidence>
<proteinExistence type="predicted"/>
<evidence type="ECO:0000313" key="3">
    <source>
        <dbReference type="Proteomes" id="UP000223968"/>
    </source>
</evidence>
<feature type="region of interest" description="Disordered" evidence="1">
    <location>
        <begin position="1"/>
        <end position="35"/>
    </location>
</feature>
<dbReference type="SUPFAM" id="SSF53335">
    <property type="entry name" value="S-adenosyl-L-methionine-dependent methyltransferases"/>
    <property type="match status" value="1"/>
</dbReference>